<dbReference type="GO" id="GO:0051301">
    <property type="term" value="P:cell division"/>
    <property type="evidence" value="ECO:0007669"/>
    <property type="project" value="UniProtKB-KW"/>
</dbReference>
<dbReference type="InterPro" id="IPR036915">
    <property type="entry name" value="Cyclin-like_sf"/>
</dbReference>
<sequence length="349" mass="38890">RSFGAKLLATVQAPAAAENNMKQACANVAGAPPVAKGVALAKRAVAPKPGQKKVTVKPKSEEVIDIDASPDKTRKRKRNHACSIACGITNKPKDQILDIDASDVDNELAAVEYIDDIYKFYKLVENESHPRDNIDSQPEITERMRAILVDWLIQVQTKFELSLETLYLTINIVDWFLAVKNVPKRELQLVGISAVQMATKYEEIYPPQVHNFVFLSGRAYTHEQILIMEKIILAKLDWTLTVPIPLVFLLRFIKASVPDQELENMAHFLSELGLMNYATEMYWPSMVAASAVFAARCTLNKAPLWNETLKLQTGYSQEQLIKYSDPQKGAVALLPPAKNLLPEGSSASQ</sequence>
<dbReference type="InterPro" id="IPR013763">
    <property type="entry name" value="Cyclin-like_dom"/>
</dbReference>
<feature type="domain" description="Cyclin C-terminal" evidence="9">
    <location>
        <begin position="243"/>
        <end position="337"/>
    </location>
</feature>
<dbReference type="Pfam" id="PF00134">
    <property type="entry name" value="Cyclin_N"/>
    <property type="match status" value="1"/>
</dbReference>
<organism evidence="10">
    <name type="scientific">Glycine soja</name>
    <name type="common">Wild soybean</name>
    <dbReference type="NCBI Taxonomy" id="3848"/>
    <lineage>
        <taxon>Eukaryota</taxon>
        <taxon>Viridiplantae</taxon>
        <taxon>Streptophyta</taxon>
        <taxon>Embryophyta</taxon>
        <taxon>Tracheophyta</taxon>
        <taxon>Spermatophyta</taxon>
        <taxon>Magnoliopsida</taxon>
        <taxon>eudicotyledons</taxon>
        <taxon>Gunneridae</taxon>
        <taxon>Pentapetalae</taxon>
        <taxon>rosids</taxon>
        <taxon>fabids</taxon>
        <taxon>Fabales</taxon>
        <taxon>Fabaceae</taxon>
        <taxon>Papilionoideae</taxon>
        <taxon>50 kb inversion clade</taxon>
        <taxon>NPAAA clade</taxon>
        <taxon>indigoferoid/millettioid clade</taxon>
        <taxon>Phaseoleae</taxon>
        <taxon>Glycine</taxon>
        <taxon>Glycine subgen. Soja</taxon>
    </lineage>
</organism>
<dbReference type="SMART" id="SM01332">
    <property type="entry name" value="Cyclin_C"/>
    <property type="match status" value="1"/>
</dbReference>
<evidence type="ECO:0000256" key="6">
    <source>
        <dbReference type="ARBA" id="ARBA00032263"/>
    </source>
</evidence>
<dbReference type="Proteomes" id="UP000053555">
    <property type="component" value="Unassembled WGS sequence"/>
</dbReference>
<dbReference type="EMBL" id="KN663312">
    <property type="protein sequence ID" value="KHN12169.1"/>
    <property type="molecule type" value="Genomic_DNA"/>
</dbReference>
<evidence type="ECO:0000256" key="4">
    <source>
        <dbReference type="ARBA" id="ARBA00023127"/>
    </source>
</evidence>
<feature type="non-terminal residue" evidence="10">
    <location>
        <position position="1"/>
    </location>
</feature>
<evidence type="ECO:0000259" key="8">
    <source>
        <dbReference type="SMART" id="SM00385"/>
    </source>
</evidence>
<dbReference type="Pfam" id="PF02984">
    <property type="entry name" value="Cyclin_C"/>
    <property type="match status" value="1"/>
</dbReference>
<evidence type="ECO:0000256" key="5">
    <source>
        <dbReference type="ARBA" id="ARBA00023306"/>
    </source>
</evidence>
<proteinExistence type="inferred from homology"/>
<keyword evidence="4 7" id="KW-0195">Cyclin</keyword>
<dbReference type="AlphaFoldDB" id="A0A0B2PWT6"/>
<dbReference type="FunFam" id="1.10.472.10:FF:000001">
    <property type="entry name" value="G2/mitotic-specific cyclin"/>
    <property type="match status" value="1"/>
</dbReference>
<feature type="domain" description="Cyclin-like" evidence="8">
    <location>
        <begin position="247"/>
        <end position="329"/>
    </location>
</feature>
<evidence type="ECO:0000256" key="7">
    <source>
        <dbReference type="RuleBase" id="RU000383"/>
    </source>
</evidence>
<gene>
    <name evidence="10" type="ORF">glysoja_036492</name>
</gene>
<evidence type="ECO:0000256" key="3">
    <source>
        <dbReference type="ARBA" id="ARBA00022618"/>
    </source>
</evidence>
<dbReference type="GO" id="GO:0044772">
    <property type="term" value="P:mitotic cell cycle phase transition"/>
    <property type="evidence" value="ECO:0007669"/>
    <property type="project" value="InterPro"/>
</dbReference>
<dbReference type="SUPFAM" id="SSF47954">
    <property type="entry name" value="Cyclin-like"/>
    <property type="match status" value="2"/>
</dbReference>
<evidence type="ECO:0000256" key="2">
    <source>
        <dbReference type="ARBA" id="ARBA00011177"/>
    </source>
</evidence>
<dbReference type="SMART" id="SM00385">
    <property type="entry name" value="CYCLIN"/>
    <property type="match status" value="2"/>
</dbReference>
<dbReference type="InterPro" id="IPR004367">
    <property type="entry name" value="Cyclin_C-dom"/>
</dbReference>
<comment type="subunit">
    <text evidence="2">Interacts with the CDC2 protein kinase to form a serine/threonine kinase holoenzyme complex also known as maturation promoting factor (MPF). The cyclin subunit imparts substrate specificity to the complex.</text>
</comment>
<evidence type="ECO:0000313" key="10">
    <source>
        <dbReference type="EMBL" id="KHN12169.1"/>
    </source>
</evidence>
<dbReference type="InterPro" id="IPR039361">
    <property type="entry name" value="Cyclin"/>
</dbReference>
<dbReference type="Gene3D" id="1.10.472.10">
    <property type="entry name" value="Cyclin-like"/>
    <property type="match status" value="2"/>
</dbReference>
<dbReference type="InterPro" id="IPR046965">
    <property type="entry name" value="Cyclin_A/B-like"/>
</dbReference>
<accession>A0A0B2PWT6</accession>
<dbReference type="PANTHER" id="PTHR10177">
    <property type="entry name" value="CYCLINS"/>
    <property type="match status" value="1"/>
</dbReference>
<dbReference type="GO" id="GO:0016538">
    <property type="term" value="F:cyclin-dependent protein serine/threonine kinase regulator activity"/>
    <property type="evidence" value="ECO:0007669"/>
    <property type="project" value="InterPro"/>
</dbReference>
<protein>
    <recommendedName>
        <fullName evidence="6">B-like cyclin</fullName>
    </recommendedName>
</protein>
<evidence type="ECO:0000259" key="9">
    <source>
        <dbReference type="SMART" id="SM01332"/>
    </source>
</evidence>
<dbReference type="PIRSF" id="PIRSF001771">
    <property type="entry name" value="Cyclin_A_B_D_E"/>
    <property type="match status" value="1"/>
</dbReference>
<feature type="domain" description="Cyclin-like" evidence="8">
    <location>
        <begin position="150"/>
        <end position="234"/>
    </location>
</feature>
<name>A0A0B2PWT6_GLYSO</name>
<evidence type="ECO:0000256" key="1">
    <source>
        <dbReference type="ARBA" id="ARBA00006955"/>
    </source>
</evidence>
<reference evidence="10" key="1">
    <citation type="submission" date="2014-07" db="EMBL/GenBank/DDBJ databases">
        <title>Identification of a novel salt tolerance gene in wild soybean by whole-genome sequencing.</title>
        <authorList>
            <person name="Lam H.-M."/>
            <person name="Qi X."/>
            <person name="Li M.-W."/>
            <person name="Liu X."/>
            <person name="Xie M."/>
            <person name="Ni M."/>
            <person name="Xu X."/>
        </authorList>
    </citation>
    <scope>NUCLEOTIDE SEQUENCE [LARGE SCALE GENOMIC DNA]</scope>
    <source>
        <tissue evidence="10">Root</tissue>
    </source>
</reference>
<dbReference type="InterPro" id="IPR006671">
    <property type="entry name" value="Cyclin_N"/>
</dbReference>
<comment type="similarity">
    <text evidence="1">Belongs to the cyclin family. Cyclin AB subfamily.</text>
</comment>
<keyword evidence="3" id="KW-0132">Cell division</keyword>
<keyword evidence="5" id="KW-0131">Cell cycle</keyword>